<evidence type="ECO:0000313" key="3">
    <source>
        <dbReference type="Proteomes" id="UP000185003"/>
    </source>
</evidence>
<feature type="signal peptide" evidence="1">
    <location>
        <begin position="1"/>
        <end position="19"/>
    </location>
</feature>
<dbReference type="OrthoDB" id="258246at2"/>
<dbReference type="InterPro" id="IPR032342">
    <property type="entry name" value="DUF4861"/>
</dbReference>
<dbReference type="RefSeq" id="WP_074242601.1">
    <property type="nucleotide sequence ID" value="NZ_FSRA01000002.1"/>
</dbReference>
<organism evidence="2 3">
    <name type="scientific">Chitinophaga niabensis</name>
    <dbReference type="NCBI Taxonomy" id="536979"/>
    <lineage>
        <taxon>Bacteria</taxon>
        <taxon>Pseudomonadati</taxon>
        <taxon>Bacteroidota</taxon>
        <taxon>Chitinophagia</taxon>
        <taxon>Chitinophagales</taxon>
        <taxon>Chitinophagaceae</taxon>
        <taxon>Chitinophaga</taxon>
    </lineage>
</organism>
<name>A0A1N6K9E9_9BACT</name>
<sequence length="367" mass="40875">MKQFISLCLWMGVAFICQAQERSVTLSNPAATTSDLVELDYAQVAGSLKKGPFKIIHAATRKEIAYQLIYEGGKEPVKILLGTPVAAKSKISITFVAGTPAPVQKKTFGRYVPERKDDFAWENDRVAFRMYGKALEATPKENAYGVDVWSKRTENLVINNWYKRNNYHKDEGEGLDYYHVGYTLGGGGIAPYLKDSIWFPKNYTSWRILDSGPLRTTFELSYDAWQVDGATVNVTKTISLDAGAQLSKMQIRFTDTLPVAIGIIKRNEPGSMWLQEAAGVMGYWEPVHGKDGTTGVGCVILNPVKEMVVAKGHLLAVSATDKNKTVTYYTGAAWDKAGRITSAAQWFRYLQDQADRLKDPVKISFTR</sequence>
<keyword evidence="1" id="KW-0732">Signal</keyword>
<accession>A0A1N6K9E9</accession>
<dbReference type="AlphaFoldDB" id="A0A1N6K9E9"/>
<keyword evidence="3" id="KW-1185">Reference proteome</keyword>
<feature type="chain" id="PRO_5012410391" description="DUF4861 domain-containing protein" evidence="1">
    <location>
        <begin position="20"/>
        <end position="367"/>
    </location>
</feature>
<evidence type="ECO:0008006" key="4">
    <source>
        <dbReference type="Google" id="ProtNLM"/>
    </source>
</evidence>
<evidence type="ECO:0000256" key="1">
    <source>
        <dbReference type="SAM" id="SignalP"/>
    </source>
</evidence>
<evidence type="ECO:0000313" key="2">
    <source>
        <dbReference type="EMBL" id="SIO53175.1"/>
    </source>
</evidence>
<dbReference type="Proteomes" id="UP000185003">
    <property type="component" value="Unassembled WGS sequence"/>
</dbReference>
<reference evidence="2 3" key="1">
    <citation type="submission" date="2016-11" db="EMBL/GenBank/DDBJ databases">
        <authorList>
            <person name="Jaros S."/>
            <person name="Januszkiewicz K."/>
            <person name="Wedrychowicz H."/>
        </authorList>
    </citation>
    <scope>NUCLEOTIDE SEQUENCE [LARGE SCALE GENOMIC DNA]</scope>
    <source>
        <strain evidence="2 3">DSM 24787</strain>
    </source>
</reference>
<dbReference type="EMBL" id="FSRA01000002">
    <property type="protein sequence ID" value="SIO53175.1"/>
    <property type="molecule type" value="Genomic_DNA"/>
</dbReference>
<gene>
    <name evidence="2" type="ORF">SAMN04488055_5365</name>
</gene>
<protein>
    <recommendedName>
        <fullName evidence="4">DUF4861 domain-containing protein</fullName>
    </recommendedName>
</protein>
<dbReference type="STRING" id="536979.SAMN04488055_5365"/>
<dbReference type="Pfam" id="PF16153">
    <property type="entry name" value="DUF4861"/>
    <property type="match status" value="1"/>
</dbReference>
<proteinExistence type="predicted"/>